<dbReference type="InterPro" id="IPR045254">
    <property type="entry name" value="Nit1/2_C-N_Hydrolase"/>
</dbReference>
<protein>
    <submittedName>
        <fullName evidence="4">Carbon-nitrogen hydrolase</fullName>
    </submittedName>
</protein>
<keyword evidence="2 4" id="KW-0378">Hydrolase</keyword>
<dbReference type="PROSITE" id="PS01227">
    <property type="entry name" value="UPF0012"/>
    <property type="match status" value="1"/>
</dbReference>
<dbReference type="GO" id="GO:0005739">
    <property type="term" value="C:mitochondrion"/>
    <property type="evidence" value="ECO:0007669"/>
    <property type="project" value="TreeGrafter"/>
</dbReference>
<comment type="caution">
    <text evidence="4">The sequence shown here is derived from an EMBL/GenBank/DDBJ whole genome shotgun (WGS) entry which is preliminary data.</text>
</comment>
<keyword evidence="5" id="KW-1185">Reference proteome</keyword>
<dbReference type="CDD" id="cd07572">
    <property type="entry name" value="nit"/>
    <property type="match status" value="1"/>
</dbReference>
<evidence type="ECO:0000313" key="4">
    <source>
        <dbReference type="EMBL" id="KAF6764915.1"/>
    </source>
</evidence>
<evidence type="ECO:0000256" key="1">
    <source>
        <dbReference type="ARBA" id="ARBA00010613"/>
    </source>
</evidence>
<comment type="similarity">
    <text evidence="1">Belongs to the carbon-nitrogen hydrolase superfamily. NIT1/NIT2 family.</text>
</comment>
<dbReference type="PANTHER" id="PTHR23088:SF30">
    <property type="entry name" value="OMEGA-AMIDASE NIT2"/>
    <property type="match status" value="1"/>
</dbReference>
<dbReference type="Proteomes" id="UP000521943">
    <property type="component" value="Unassembled WGS sequence"/>
</dbReference>
<dbReference type="FunFam" id="3.60.110.10:FF:000002">
    <property type="entry name" value="Nitrilase family member 2"/>
    <property type="match status" value="1"/>
</dbReference>
<name>A0A8H6MDU9_9AGAR</name>
<dbReference type="InterPro" id="IPR003010">
    <property type="entry name" value="C-N_Hydrolase"/>
</dbReference>
<evidence type="ECO:0000259" key="3">
    <source>
        <dbReference type="PROSITE" id="PS50263"/>
    </source>
</evidence>
<evidence type="ECO:0000313" key="5">
    <source>
        <dbReference type="Proteomes" id="UP000521943"/>
    </source>
</evidence>
<proteinExistence type="inferred from homology"/>
<dbReference type="PANTHER" id="PTHR23088">
    <property type="entry name" value="NITRILASE-RELATED"/>
    <property type="match status" value="1"/>
</dbReference>
<dbReference type="Gene3D" id="3.60.110.10">
    <property type="entry name" value="Carbon-nitrogen hydrolase"/>
    <property type="match status" value="1"/>
</dbReference>
<evidence type="ECO:0000256" key="2">
    <source>
        <dbReference type="ARBA" id="ARBA00022801"/>
    </source>
</evidence>
<feature type="domain" description="CN hydrolase" evidence="3">
    <location>
        <begin position="14"/>
        <end position="280"/>
    </location>
</feature>
<dbReference type="InterPro" id="IPR036526">
    <property type="entry name" value="C-N_Hydrolase_sf"/>
</dbReference>
<dbReference type="GO" id="GO:0050152">
    <property type="term" value="F:omega-amidase activity"/>
    <property type="evidence" value="ECO:0007669"/>
    <property type="project" value="TreeGrafter"/>
</dbReference>
<dbReference type="InterPro" id="IPR001110">
    <property type="entry name" value="UPF0012_CS"/>
</dbReference>
<dbReference type="GO" id="GO:0006107">
    <property type="term" value="P:oxaloacetate metabolic process"/>
    <property type="evidence" value="ECO:0007669"/>
    <property type="project" value="TreeGrafter"/>
</dbReference>
<dbReference type="GO" id="GO:0006541">
    <property type="term" value="P:glutamine metabolic process"/>
    <property type="evidence" value="ECO:0007669"/>
    <property type="project" value="TreeGrafter"/>
</dbReference>
<dbReference type="GO" id="GO:0006528">
    <property type="term" value="P:asparagine metabolic process"/>
    <property type="evidence" value="ECO:0007669"/>
    <property type="project" value="TreeGrafter"/>
</dbReference>
<organism evidence="4 5">
    <name type="scientific">Ephemerocybe angulata</name>
    <dbReference type="NCBI Taxonomy" id="980116"/>
    <lineage>
        <taxon>Eukaryota</taxon>
        <taxon>Fungi</taxon>
        <taxon>Dikarya</taxon>
        <taxon>Basidiomycota</taxon>
        <taxon>Agaricomycotina</taxon>
        <taxon>Agaricomycetes</taxon>
        <taxon>Agaricomycetidae</taxon>
        <taxon>Agaricales</taxon>
        <taxon>Agaricineae</taxon>
        <taxon>Psathyrellaceae</taxon>
        <taxon>Ephemerocybe</taxon>
    </lineage>
</organism>
<dbReference type="AlphaFoldDB" id="A0A8H6MDU9"/>
<sequence>MSGLSRVASVFKPFTLALIQLGNIGANKADNLRHAREMIQKATAGHGSQKKPDLVVLPECFNSPYGVTHFPQYAEKIGYTPGEPYVAEKSESESVRMLSAAAKETKTWVIGGSIPERDPKDDTKLYNTCTVYNPQGDLVAMHRKIHLFDIDIPGKIQFKESETLTGGSTLNYFDTDFARIGLGICYDVRFPELAMMAARQGCHALIYPAAFNLTTGPLHWELLQRSRANDNQVFVSMCSPARDMSAGYHAWGHSMVVDPIGKVIAEAQEDEEIVYADIDPKVLEETRSGIPVTTQRRFDVYADVSKA</sequence>
<dbReference type="EMBL" id="JACGCI010000003">
    <property type="protein sequence ID" value="KAF6764915.1"/>
    <property type="molecule type" value="Genomic_DNA"/>
</dbReference>
<dbReference type="OrthoDB" id="10250282at2759"/>
<accession>A0A8H6MDU9</accession>
<dbReference type="SUPFAM" id="SSF56317">
    <property type="entry name" value="Carbon-nitrogen hydrolase"/>
    <property type="match status" value="1"/>
</dbReference>
<reference evidence="4 5" key="1">
    <citation type="submission" date="2020-07" db="EMBL/GenBank/DDBJ databases">
        <title>Comparative genomics of pyrophilous fungi reveals a link between fire events and developmental genes.</title>
        <authorList>
            <consortium name="DOE Joint Genome Institute"/>
            <person name="Steindorff A.S."/>
            <person name="Carver A."/>
            <person name="Calhoun S."/>
            <person name="Stillman K."/>
            <person name="Liu H."/>
            <person name="Lipzen A."/>
            <person name="Pangilinan J."/>
            <person name="Labutti K."/>
            <person name="Bruns T.D."/>
            <person name="Grigoriev I.V."/>
        </authorList>
    </citation>
    <scope>NUCLEOTIDE SEQUENCE [LARGE SCALE GENOMIC DNA]</scope>
    <source>
        <strain evidence="4 5">CBS 144469</strain>
    </source>
</reference>
<dbReference type="Pfam" id="PF00795">
    <property type="entry name" value="CN_hydrolase"/>
    <property type="match status" value="1"/>
</dbReference>
<gene>
    <name evidence="4" type="ORF">DFP72DRAFT_869567</name>
</gene>
<dbReference type="PROSITE" id="PS50263">
    <property type="entry name" value="CN_HYDROLASE"/>
    <property type="match status" value="1"/>
</dbReference>